<feature type="domain" description="Atypical Rib" evidence="5">
    <location>
        <begin position="843"/>
        <end position="910"/>
    </location>
</feature>
<name>A0A6M8J3Y8_9ACTN</name>
<keyword evidence="3" id="KW-0812">Transmembrane</keyword>
<dbReference type="InterPro" id="IPR013783">
    <property type="entry name" value="Ig-like_fold"/>
</dbReference>
<keyword evidence="3" id="KW-0472">Membrane</keyword>
<dbReference type="GO" id="GO:0005975">
    <property type="term" value="P:carbohydrate metabolic process"/>
    <property type="evidence" value="ECO:0007669"/>
    <property type="project" value="UniProtKB-ARBA"/>
</dbReference>
<organism evidence="6 7">
    <name type="scientific">Berryella wangjianweii</name>
    <dbReference type="NCBI Taxonomy" id="2734634"/>
    <lineage>
        <taxon>Bacteria</taxon>
        <taxon>Bacillati</taxon>
        <taxon>Actinomycetota</taxon>
        <taxon>Coriobacteriia</taxon>
        <taxon>Eggerthellales</taxon>
        <taxon>Eggerthellaceae</taxon>
        <taxon>Berryella</taxon>
    </lineage>
</organism>
<keyword evidence="3" id="KW-1133">Transmembrane helix</keyword>
<evidence type="ECO:0000256" key="1">
    <source>
        <dbReference type="ARBA" id="ARBA00022729"/>
    </source>
</evidence>
<dbReference type="InterPro" id="IPR047589">
    <property type="entry name" value="DUF11_rpt"/>
</dbReference>
<dbReference type="RefSeq" id="WP_173163358.1">
    <property type="nucleotide sequence ID" value="NZ_CP053716.1"/>
</dbReference>
<reference evidence="7" key="1">
    <citation type="submission" date="2020-05" db="EMBL/GenBank/DDBJ databases">
        <title>Novel species in genus Nocardioides.</title>
        <authorList>
            <person name="Zhang G."/>
        </authorList>
    </citation>
    <scope>NUCLEOTIDE SEQUENCE [LARGE SCALE GENOMIC DNA]</scope>
    <source>
        <strain evidence="7">zg-1050</strain>
    </source>
</reference>
<evidence type="ECO:0000256" key="4">
    <source>
        <dbReference type="SAM" id="SignalP"/>
    </source>
</evidence>
<evidence type="ECO:0000256" key="3">
    <source>
        <dbReference type="SAM" id="Phobius"/>
    </source>
</evidence>
<proteinExistence type="predicted"/>
<feature type="transmembrane region" description="Helical" evidence="3">
    <location>
        <begin position="935"/>
        <end position="955"/>
    </location>
</feature>
<keyword evidence="7" id="KW-1185">Reference proteome</keyword>
<accession>A0A6M8J3Y8</accession>
<feature type="signal peptide" evidence="4">
    <location>
        <begin position="1"/>
        <end position="38"/>
    </location>
</feature>
<evidence type="ECO:0000256" key="2">
    <source>
        <dbReference type="SAM" id="MobiDB-lite"/>
    </source>
</evidence>
<dbReference type="Gene3D" id="3.10.20.890">
    <property type="match status" value="1"/>
</dbReference>
<evidence type="ECO:0000313" key="6">
    <source>
        <dbReference type="EMBL" id="QKF06716.1"/>
    </source>
</evidence>
<dbReference type="InterPro" id="IPR044024">
    <property type="entry name" value="aRib"/>
</dbReference>
<dbReference type="EMBL" id="CP053716">
    <property type="protein sequence ID" value="QKF06716.1"/>
    <property type="molecule type" value="Genomic_DNA"/>
</dbReference>
<dbReference type="Proteomes" id="UP000503297">
    <property type="component" value="Chromosome"/>
</dbReference>
<dbReference type="KEGG" id="bwa:HLV38_00220"/>
<dbReference type="Gene3D" id="2.60.40.10">
    <property type="entry name" value="Immunoglobulins"/>
    <property type="match status" value="1"/>
</dbReference>
<dbReference type="Pfam" id="PF18938">
    <property type="entry name" value="aRib"/>
    <property type="match status" value="1"/>
</dbReference>
<feature type="chain" id="PRO_5026751402" evidence="4">
    <location>
        <begin position="39"/>
        <end position="960"/>
    </location>
</feature>
<sequence length="960" mass="99552">MNQRNRLASPTSRAKVGSALAAALLLAAPQALPEAAHAAETPRPNGLGDGASLLDLPTDNQVDNPTAEAAGFSPKPVNGSVDARHRVRNPFYIEGDAAKLTEANGMWKTTNLPGWQIVPTATGDGEVIVFYDNLRGGNVAANSGGLVTGFVALGSFYDQHINGRDAPWLTAYGKSKDVRIGWGSTVPSSEVRLLYLKAGQGVAQTFDVAPGQHFAVEGIAMRPDGAGPNGIRVRLYDADTGKELTGYGAGSNNVARSYPASWGLVSARVERVPAGVARVKAVVSTEGAPMIIGPVDVRGGANLQVSKDVVEAQRTPAADLMHDNDASYDGGRAIRQGDTVTVALEVRNVGQGITKGNVTVRDTIPPGFELVPGSARVIAGNGVDITASVIGPNRVRDPNKVPHHFRVSYDDFFKADGADVTIKLAADNGSTGLYPMRTYGAFYGMGFEGFDSNRGSTATINSRVTITYQLRATASKDTIGPDQNGGLRDLASFFTQPCVTFVNLWEGAASERTNHGPVVRMSLGTNTPPSIALKAADVTVRTSEADAADKVNALRADLNVAATDYEDGIRNHATTREVIGVTRDGAAVKVDPADLTSLLATAGTYRIAYRAKDADGNASNVETATLTVVNDRVIPAPQVGSIDTAATHAPVTLPEGVDARAVAVTFPGKGGRPVVVTAARGADGSWALPDGTTLKVVGLTLEVPVPADATLTEAPDAIAATVSDGVAASAPGRGAVTNEAPTVAVPADSVSTQVGSVIDLTAGVFVADREDDARADDAKVTHAEYTLRGPDGVEAPAALDELRAFVPGAVGAYAITVTPVDSDGKRGAPQTFTLRVTDAPAIAVNDPELTLVRDPAHLTDEERETVRQRVLRANPDVPEGSRVAVGPDGTVTVSIPDRDAVVISPERTVRRADAPAEARRPARVSALPVTGDGLAVARGALTAAGLGALLVAACARLRRR</sequence>
<dbReference type="NCBIfam" id="TIGR01451">
    <property type="entry name" value="B_ant_repeat"/>
    <property type="match status" value="1"/>
</dbReference>
<keyword evidence="1 4" id="KW-0732">Signal</keyword>
<feature type="region of interest" description="Disordered" evidence="2">
    <location>
        <begin position="35"/>
        <end position="80"/>
    </location>
</feature>
<evidence type="ECO:0000259" key="5">
    <source>
        <dbReference type="Pfam" id="PF18938"/>
    </source>
</evidence>
<dbReference type="AlphaFoldDB" id="A0A6M8J3Y8"/>
<protein>
    <submittedName>
        <fullName evidence="6">DUF11 domain-containing protein</fullName>
    </submittedName>
</protein>
<gene>
    <name evidence="6" type="ORF">HLV38_00220</name>
</gene>
<evidence type="ECO:0000313" key="7">
    <source>
        <dbReference type="Proteomes" id="UP000503297"/>
    </source>
</evidence>